<dbReference type="SMART" id="SM00287">
    <property type="entry name" value="SH3b"/>
    <property type="match status" value="2"/>
</dbReference>
<keyword evidence="1" id="KW-0812">Transmembrane</keyword>
<feature type="transmembrane region" description="Helical" evidence="1">
    <location>
        <begin position="12"/>
        <end position="29"/>
    </location>
</feature>
<reference evidence="3 4" key="2">
    <citation type="journal article" date="2016" name="Genome Announc.">
        <title>Draft Genome Sequence of the N2-Fixing Cyanobacterium Nostoc piscinale CENA21, Isolated from the Brazilian Amazon Floodplain.</title>
        <authorList>
            <person name="Leao T."/>
            <person name="Guimaraes P.I."/>
            <person name="de Melo A.G."/>
            <person name="Ramos R.T."/>
            <person name="Leao P.N."/>
            <person name="Silva A."/>
            <person name="Fiore M.F."/>
            <person name="Schneider M.P."/>
        </authorList>
    </citation>
    <scope>NUCLEOTIDE SEQUENCE [LARGE SCALE GENOMIC DNA]</scope>
    <source>
        <strain evidence="3 4">CENA21</strain>
    </source>
</reference>
<dbReference type="Proteomes" id="UP000062645">
    <property type="component" value="Chromosome"/>
</dbReference>
<evidence type="ECO:0000256" key="1">
    <source>
        <dbReference type="SAM" id="Phobius"/>
    </source>
</evidence>
<keyword evidence="1" id="KW-1133">Transmembrane helix</keyword>
<accession>A0A0M4T0L0</accession>
<feature type="domain" description="SH3b" evidence="2">
    <location>
        <begin position="48"/>
        <end position="109"/>
    </location>
</feature>
<name>A0A0M4T0L0_9NOSO</name>
<protein>
    <submittedName>
        <fullName evidence="3">SH3 type 3 domain-containing protein</fullName>
    </submittedName>
</protein>
<dbReference type="PANTHER" id="PTHR34408">
    <property type="entry name" value="FAMILY PROTEIN, PUTATIVE-RELATED"/>
    <property type="match status" value="1"/>
</dbReference>
<dbReference type="RefSeq" id="WP_062289834.1">
    <property type="nucleotide sequence ID" value="NZ_CP012036.1"/>
</dbReference>
<evidence type="ECO:0000313" key="3">
    <source>
        <dbReference type="EMBL" id="ALF52545.1"/>
    </source>
</evidence>
<proteinExistence type="predicted"/>
<feature type="domain" description="SH3b" evidence="2">
    <location>
        <begin position="113"/>
        <end position="169"/>
    </location>
</feature>
<gene>
    <name evidence="3" type="ORF">ACX27_06325</name>
</gene>
<dbReference type="InterPro" id="IPR052354">
    <property type="entry name" value="Cell_Wall_Dynamics_Protein"/>
</dbReference>
<reference evidence="4" key="1">
    <citation type="submission" date="2015-07" db="EMBL/GenBank/DDBJ databases">
        <title>Genome Of Nitrogen-Fixing Cyanobacterium Nostoc piscinale CENA21 From Solimoes/Amazon River Floodplain Sediments And Comparative Genomics To Uncover Biosynthetic Natural Products Potential.</title>
        <authorList>
            <person name="Leao T.F."/>
            <person name="Leao P.N."/>
            <person name="Guimaraes P.I."/>
            <person name="de Melo A.G.C."/>
            <person name="Ramos R.T.J."/>
            <person name="Silva A."/>
            <person name="Fiore M.F."/>
            <person name="Schneider M.P.C."/>
        </authorList>
    </citation>
    <scope>NUCLEOTIDE SEQUENCE [LARGE SCALE GENOMIC DNA]</scope>
    <source>
        <strain evidence="4">CENA21</strain>
    </source>
</reference>
<keyword evidence="1" id="KW-0472">Membrane</keyword>
<keyword evidence="4" id="KW-1185">Reference proteome</keyword>
<dbReference type="PATRIC" id="fig|224013.5.peg.1541"/>
<dbReference type="EMBL" id="CP012036">
    <property type="protein sequence ID" value="ALF52545.1"/>
    <property type="molecule type" value="Genomic_DNA"/>
</dbReference>
<sequence>MNKNINQSLTKLVITLGLTSISIFVNTGISEQIVFAKSINVKKCDIYAFVTDPDPQGLNVRSGISLRHKILGQVPINETVEIVAATQNWVQITNASAGFAGKGWVSVGKLGLSTRGYGTNGVNLYANAHQHSRKIGKIPAATTVKLLGCQGDWAQVEYQGIKGWLTREDQCGAALTTCS</sequence>
<dbReference type="KEGG" id="npz:ACX27_06325"/>
<evidence type="ECO:0000313" key="4">
    <source>
        <dbReference type="Proteomes" id="UP000062645"/>
    </source>
</evidence>
<dbReference type="InterPro" id="IPR003646">
    <property type="entry name" value="SH3-like_bac-type"/>
</dbReference>
<dbReference type="AlphaFoldDB" id="A0A0M4T0L0"/>
<dbReference type="OrthoDB" id="510314at2"/>
<organism evidence="3 4">
    <name type="scientific">Nostoc piscinale CENA21</name>
    <dbReference type="NCBI Taxonomy" id="224013"/>
    <lineage>
        <taxon>Bacteria</taxon>
        <taxon>Bacillati</taxon>
        <taxon>Cyanobacteriota</taxon>
        <taxon>Cyanophyceae</taxon>
        <taxon>Nostocales</taxon>
        <taxon>Nostocaceae</taxon>
        <taxon>Nostoc</taxon>
    </lineage>
</organism>
<dbReference type="Gene3D" id="2.30.30.40">
    <property type="entry name" value="SH3 Domains"/>
    <property type="match status" value="2"/>
</dbReference>
<dbReference type="Pfam" id="PF08239">
    <property type="entry name" value="SH3_3"/>
    <property type="match status" value="2"/>
</dbReference>
<evidence type="ECO:0000259" key="2">
    <source>
        <dbReference type="SMART" id="SM00287"/>
    </source>
</evidence>
<dbReference type="STRING" id="224013.ACX27_06325"/>
<dbReference type="PANTHER" id="PTHR34408:SF1">
    <property type="entry name" value="GLYCOSYL HYDROLASE FAMILY 19 DOMAIN-CONTAINING PROTEIN HI_1415"/>
    <property type="match status" value="1"/>
</dbReference>